<evidence type="ECO:0000313" key="3">
    <source>
        <dbReference type="EMBL" id="CAG5080060.1"/>
    </source>
</evidence>
<dbReference type="InterPro" id="IPR006059">
    <property type="entry name" value="SBP"/>
</dbReference>
<evidence type="ECO:0000256" key="1">
    <source>
        <dbReference type="SAM" id="MobiDB-lite"/>
    </source>
</evidence>
<keyword evidence="4" id="KW-1185">Reference proteome</keyword>
<evidence type="ECO:0000313" key="4">
    <source>
        <dbReference type="Proteomes" id="UP000681526"/>
    </source>
</evidence>
<dbReference type="InterPro" id="IPR050490">
    <property type="entry name" value="Bact_solute-bd_prot1"/>
</dbReference>
<accession>A0ABM8V0Z2</accession>
<feature type="signal peptide" evidence="2">
    <location>
        <begin position="1"/>
        <end position="25"/>
    </location>
</feature>
<feature type="compositionally biased region" description="Low complexity" evidence="1">
    <location>
        <begin position="30"/>
        <end position="49"/>
    </location>
</feature>
<name>A0ABM8V0Z2_THEXY</name>
<feature type="chain" id="PRO_5045193545" evidence="2">
    <location>
        <begin position="26"/>
        <end position="451"/>
    </location>
</feature>
<protein>
    <submittedName>
        <fullName evidence="3">ABC transporter, solute-binding protein YesO</fullName>
    </submittedName>
</protein>
<dbReference type="EMBL" id="CAJRAY010000018">
    <property type="protein sequence ID" value="CAG5080060.1"/>
    <property type="molecule type" value="Genomic_DNA"/>
</dbReference>
<dbReference type="PROSITE" id="PS51257">
    <property type="entry name" value="PROKAR_LIPOPROTEIN"/>
    <property type="match status" value="1"/>
</dbReference>
<dbReference type="PANTHER" id="PTHR43649:SF12">
    <property type="entry name" value="DIACETYLCHITOBIOSE BINDING PROTEIN DASA"/>
    <property type="match status" value="1"/>
</dbReference>
<dbReference type="PANTHER" id="PTHR43649">
    <property type="entry name" value="ARABINOSE-BINDING PROTEIN-RELATED"/>
    <property type="match status" value="1"/>
</dbReference>
<proteinExistence type="predicted"/>
<evidence type="ECO:0000256" key="2">
    <source>
        <dbReference type="SAM" id="SignalP"/>
    </source>
</evidence>
<gene>
    <name evidence="3" type="primary">txxe 3876-yesO</name>
    <name evidence="3" type="ORF">TXXE_03775</name>
</gene>
<dbReference type="Proteomes" id="UP000681526">
    <property type="component" value="Unassembled WGS sequence"/>
</dbReference>
<reference evidence="3 4" key="1">
    <citation type="submission" date="2021-04" db="EMBL/GenBank/DDBJ databases">
        <authorList>
            <person name="Rakotoarivonina H."/>
        </authorList>
    </citation>
    <scope>NUCLEOTIDE SEQUENCE [LARGE SCALE GENOMIC DNA]</scope>
    <source>
        <strain evidence="3 4">XE</strain>
    </source>
</reference>
<comment type="caution">
    <text evidence="3">The sequence shown here is derived from an EMBL/GenBank/DDBJ whole genome shotgun (WGS) entry which is preliminary data.</text>
</comment>
<dbReference type="Gene3D" id="3.40.190.10">
    <property type="entry name" value="Periplasmic binding protein-like II"/>
    <property type="match status" value="2"/>
</dbReference>
<organism evidence="3 4">
    <name type="scientific">Thermobacillus xylanilyticus</name>
    <dbReference type="NCBI Taxonomy" id="76633"/>
    <lineage>
        <taxon>Bacteria</taxon>
        <taxon>Bacillati</taxon>
        <taxon>Bacillota</taxon>
        <taxon>Bacilli</taxon>
        <taxon>Bacillales</taxon>
        <taxon>Paenibacillaceae</taxon>
        <taxon>Thermobacillus</taxon>
    </lineage>
</organism>
<dbReference type="RefSeq" id="WP_213483532.1">
    <property type="nucleotide sequence ID" value="NZ_CAJRAY010000018.1"/>
</dbReference>
<feature type="region of interest" description="Disordered" evidence="1">
    <location>
        <begin position="26"/>
        <end position="50"/>
    </location>
</feature>
<dbReference type="SUPFAM" id="SSF53850">
    <property type="entry name" value="Periplasmic binding protein-like II"/>
    <property type="match status" value="1"/>
</dbReference>
<keyword evidence="2" id="KW-0732">Signal</keyword>
<sequence>MKRKQGIAFLLAVLLLVLSACGGGANEPKSNSSSETGGSDSGSSASGNSAPEKVELRISWWGNAERAKLYDQILDMYESENPHVTTVREWTSFNDYWPKLATQVAGNNIPDIFSLHVLLYGGDYGSRNVLEPLQPYVDQGLINLDGWDPAVIDAGKLDGVLYALPKGVTSSALIFNTTMIKNLGLDLPEIGTLSEFKSYLQQLRDKMPADQYPIVDASFDDHYVESFVRSKGKSFLSSDGSGLGFAKEDLMEFWSIWEEFRQLGLTVPVGMTVENTGQPAENSLFVKQRVAIDMKPSNHGKIYSRNLPDVEINMLRTPSADNAVFRSGENLQAPSWVISNKSQHKEEAAKLINWFVNNVEAQKIYSLENGIPGSTAIREALKPDLHPMDIEAINHAETISPDLPPTDYRQEGASEVFTLYKKCLEQLAFGRMSVEQAVDGFFQEAETILKR</sequence>
<dbReference type="Pfam" id="PF13416">
    <property type="entry name" value="SBP_bac_8"/>
    <property type="match status" value="1"/>
</dbReference>